<dbReference type="GO" id="GO:0008270">
    <property type="term" value="F:zinc ion binding"/>
    <property type="evidence" value="ECO:0007669"/>
    <property type="project" value="UniProtKB-KW"/>
</dbReference>
<keyword evidence="2" id="KW-0862">Zinc</keyword>
<evidence type="ECO:0000256" key="2">
    <source>
        <dbReference type="PROSITE-ProRule" id="PRU00325"/>
    </source>
</evidence>
<gene>
    <name evidence="6" type="ORF">NB646_01175</name>
</gene>
<sequence length="1127" mass="129071">MMNFTLKDIKRQFGQKAYSLGLIYAQKKRVLQIHRSGNLIRSQVKESGNQTYQQNIFVKSTTEGLQFQGTCSCPLILNCHHVAAVLLTILQKNENRQKNKTAQAATPLSNWVQRLYTAIRPSSPDALDNKEQDSISPYKLLFVLSPDQSDKRLFLNICRARYKPTGEFSSISPLAEPDTLFSEKPDYFAKEDEEPLRLFMALRFGSGQSAPYMAEPKGKLGAQLLQTLIGQQRLFWTNALQDIAKGLVFPLRAAPPRQARLTWNETGTTIKLRWEFVSPAPKSRRASTSIDYILPTEPAWYMENLTCGELILPDNAEYFSISRIQELIVQAPPISAKDKKNVSRLLLEKGIENTIPVPEALEETVLENIEPHPVLYLGSKPVIHNEAETPVWFDYAQLKFEYDGQSVFLGSDLPIIRPKNEKAVERIIRDEFSENTIRDMLLSFGFRTVTDTSSPLYPLQGVLDMDSPTEWLHFTQENLSVLEDSGWKIEKSADYRYNLRNIQKWYVSVNENDENLDKDWFSLEIGIVVNKKHFPLFPLLYPLIKKYPESFEYKNLERRQDTDSLLATLPDKSRVALPWKMIRPVLRILGELHYLDQPRSSLPLHRLDSARLAELERDLPLQWINGDLLLEMGRKLLAFNGVKIIAPPVSLNATLRDYQIEGLSWMQFLREYGLAGILADDMGLGKTLQTLSHILLEKEAGRLKEPALIVAPTSLMSNWQDEAARFTPSLKVLLLQGKDRSRHFDRIKQSDIVLTTYALLPRDEEVLLNHEFHLLILDESQYIKNIRSKATQIASSLKARHKLCLTGTPLENHLGELWSQFHFLLPGLLGNEKTFNSEFRHSIEKTGDEARQELLNRRIKPFLLRRTKDKVARELPMKTEMVRYVELTSNQRQIYESVRELMDKKVQDEIAKYGIAHCQIIILEALLKLRQVCCDPRLLRGSAYKKSPNASSKLVELMEMLEELLLEKRHILVFSQFTSMLSLIEAELNVRRIPYALLTGDTADRASAIRNFQEGKVSVFLISLKAGGVGLNLTAADTVIHYDPWWNPAVENQATDRAWRIGQDKPVFVYKLIAKGTLEEKIQELQQRKADLASAMLSSGQAQHIQITPEDLQSIFRPLEEQDTIEE</sequence>
<feature type="domain" description="Helicase C-terminal" evidence="5">
    <location>
        <begin position="960"/>
        <end position="1113"/>
    </location>
</feature>
<dbReference type="PROSITE" id="PS51192">
    <property type="entry name" value="HELICASE_ATP_BIND_1"/>
    <property type="match status" value="1"/>
</dbReference>
<dbReference type="Gene3D" id="3.40.50.10810">
    <property type="entry name" value="Tandem AAA-ATPase domain"/>
    <property type="match status" value="1"/>
</dbReference>
<name>A0A9E9NT41_9BURK</name>
<dbReference type="CDD" id="cd18793">
    <property type="entry name" value="SF2_C_SNF"/>
    <property type="match status" value="1"/>
</dbReference>
<dbReference type="Pfam" id="PF00176">
    <property type="entry name" value="SNF2-rel_dom"/>
    <property type="match status" value="1"/>
</dbReference>
<dbReference type="SUPFAM" id="SSF52540">
    <property type="entry name" value="P-loop containing nucleoside triphosphate hydrolases"/>
    <property type="match status" value="2"/>
</dbReference>
<dbReference type="GO" id="GO:0005524">
    <property type="term" value="F:ATP binding"/>
    <property type="evidence" value="ECO:0007669"/>
    <property type="project" value="InterPro"/>
</dbReference>
<dbReference type="InterPro" id="IPR000330">
    <property type="entry name" value="SNF2_N"/>
</dbReference>
<keyword evidence="6" id="KW-0547">Nucleotide-binding</keyword>
<dbReference type="Pfam" id="PF00271">
    <property type="entry name" value="Helicase_C"/>
    <property type="match status" value="1"/>
</dbReference>
<evidence type="ECO:0000256" key="1">
    <source>
        <dbReference type="ARBA" id="ARBA00022801"/>
    </source>
</evidence>
<dbReference type="InterPro" id="IPR038718">
    <property type="entry name" value="SNF2-like_sf"/>
</dbReference>
<dbReference type="GO" id="GO:0016787">
    <property type="term" value="F:hydrolase activity"/>
    <property type="evidence" value="ECO:0007669"/>
    <property type="project" value="UniProtKB-KW"/>
</dbReference>
<dbReference type="PANTHER" id="PTHR10799">
    <property type="entry name" value="SNF2/RAD54 HELICASE FAMILY"/>
    <property type="match status" value="1"/>
</dbReference>
<proteinExistence type="predicted"/>
<keyword evidence="1" id="KW-0378">Hydrolase</keyword>
<dbReference type="SMART" id="SM00490">
    <property type="entry name" value="HELICc"/>
    <property type="match status" value="1"/>
</dbReference>
<dbReference type="InterPro" id="IPR014001">
    <property type="entry name" value="Helicase_ATP-bd"/>
</dbReference>
<reference evidence="6" key="1">
    <citation type="journal article" date="2022" name="Front. Microbiol.">
        <title>New perspectives on an old grouping: The genomic and phenotypic variability of Oxalobacter formigenes and the implications for calcium oxalate stone prevention.</title>
        <authorList>
            <person name="Chmiel J.A."/>
            <person name="Carr C."/>
            <person name="Stuivenberg G.A."/>
            <person name="Venema R."/>
            <person name="Chanyi R.M."/>
            <person name="Al K.F."/>
            <person name="Giguere D."/>
            <person name="Say H."/>
            <person name="Akouris P.P."/>
            <person name="Dominguez Romero S.A."/>
            <person name="Kwong A."/>
            <person name="Tai V."/>
            <person name="Koval S.F."/>
            <person name="Razvi H."/>
            <person name="Bjazevic J."/>
            <person name="Burton J.P."/>
        </authorList>
    </citation>
    <scope>NUCLEOTIDE SEQUENCE</scope>
    <source>
        <strain evidence="6">OxK</strain>
    </source>
</reference>
<dbReference type="InterPro" id="IPR001650">
    <property type="entry name" value="Helicase_C-like"/>
</dbReference>
<dbReference type="InterPro" id="IPR027417">
    <property type="entry name" value="P-loop_NTPase"/>
</dbReference>
<protein>
    <submittedName>
        <fullName evidence="6">DEAD/DEAH box helicase</fullName>
    </submittedName>
</protein>
<evidence type="ECO:0000259" key="5">
    <source>
        <dbReference type="PROSITE" id="PS51194"/>
    </source>
</evidence>
<dbReference type="GO" id="GO:0004386">
    <property type="term" value="F:helicase activity"/>
    <property type="evidence" value="ECO:0007669"/>
    <property type="project" value="UniProtKB-KW"/>
</dbReference>
<dbReference type="PROSITE" id="PS50966">
    <property type="entry name" value="ZF_SWIM"/>
    <property type="match status" value="1"/>
</dbReference>
<keyword evidence="2" id="KW-0863">Zinc-finger</keyword>
<dbReference type="EMBL" id="CP098251">
    <property type="protein sequence ID" value="WAV91408.1"/>
    <property type="molecule type" value="Genomic_DNA"/>
</dbReference>
<evidence type="ECO:0000313" key="6">
    <source>
        <dbReference type="EMBL" id="WAV91408.1"/>
    </source>
</evidence>
<dbReference type="SMART" id="SM00487">
    <property type="entry name" value="DEXDc"/>
    <property type="match status" value="1"/>
</dbReference>
<keyword evidence="6" id="KW-0347">Helicase</keyword>
<evidence type="ECO:0000259" key="3">
    <source>
        <dbReference type="PROSITE" id="PS50966"/>
    </source>
</evidence>
<dbReference type="InterPro" id="IPR049730">
    <property type="entry name" value="SNF2/RAD54-like_C"/>
</dbReference>
<organism evidence="6">
    <name type="scientific">Oxalobacter aliiformigenes</name>
    <dbReference type="NCBI Taxonomy" id="2946593"/>
    <lineage>
        <taxon>Bacteria</taxon>
        <taxon>Pseudomonadati</taxon>
        <taxon>Pseudomonadota</taxon>
        <taxon>Betaproteobacteria</taxon>
        <taxon>Burkholderiales</taxon>
        <taxon>Oxalobacteraceae</taxon>
        <taxon>Oxalobacter</taxon>
    </lineage>
</organism>
<accession>A0A9E9NT41</accession>
<dbReference type="AlphaFoldDB" id="A0A9E9NT41"/>
<dbReference type="InterPro" id="IPR007527">
    <property type="entry name" value="Znf_SWIM"/>
</dbReference>
<dbReference type="RefSeq" id="WP_269316043.1">
    <property type="nucleotide sequence ID" value="NZ_CP098251.1"/>
</dbReference>
<feature type="domain" description="Helicase ATP-binding" evidence="4">
    <location>
        <begin position="667"/>
        <end position="827"/>
    </location>
</feature>
<feature type="domain" description="SWIM-type" evidence="3">
    <location>
        <begin position="56"/>
        <end position="90"/>
    </location>
</feature>
<dbReference type="Proteomes" id="UP001164819">
    <property type="component" value="Chromosome"/>
</dbReference>
<keyword evidence="2" id="KW-0479">Metal-binding</keyword>
<dbReference type="CDD" id="cd18012">
    <property type="entry name" value="DEXQc_arch_SWI2_SNF2"/>
    <property type="match status" value="1"/>
</dbReference>
<evidence type="ECO:0000259" key="4">
    <source>
        <dbReference type="PROSITE" id="PS51192"/>
    </source>
</evidence>
<keyword evidence="6" id="KW-0067">ATP-binding</keyword>
<dbReference type="Gene3D" id="3.40.50.300">
    <property type="entry name" value="P-loop containing nucleotide triphosphate hydrolases"/>
    <property type="match status" value="1"/>
</dbReference>
<dbReference type="PROSITE" id="PS51194">
    <property type="entry name" value="HELICASE_CTER"/>
    <property type="match status" value="1"/>
</dbReference>